<keyword evidence="2" id="KW-0238">DNA-binding</keyword>
<protein>
    <submittedName>
        <fullName evidence="5">GntR family transcriptional regulator</fullName>
    </submittedName>
</protein>
<organism evidence="5 6">
    <name type="scientific">Staphylococcus kloosii</name>
    <dbReference type="NCBI Taxonomy" id="29384"/>
    <lineage>
        <taxon>Bacteria</taxon>
        <taxon>Bacillati</taxon>
        <taxon>Bacillota</taxon>
        <taxon>Bacilli</taxon>
        <taxon>Bacillales</taxon>
        <taxon>Staphylococcaceae</taxon>
        <taxon>Staphylococcus</taxon>
    </lineage>
</organism>
<dbReference type="RefSeq" id="WP_061853619.1">
    <property type="nucleotide sequence ID" value="NZ_LUGM01000002.1"/>
</dbReference>
<evidence type="ECO:0000256" key="2">
    <source>
        <dbReference type="ARBA" id="ARBA00023125"/>
    </source>
</evidence>
<dbReference type="InterPro" id="IPR050679">
    <property type="entry name" value="Bact_HTH_transcr_reg"/>
</dbReference>
<dbReference type="InterPro" id="IPR011663">
    <property type="entry name" value="UTRA"/>
</dbReference>
<gene>
    <name evidence="5" type="ORF">A0131_01000</name>
</gene>
<dbReference type="Gene3D" id="3.40.1410.10">
    <property type="entry name" value="Chorismate lyase-like"/>
    <property type="match status" value="1"/>
</dbReference>
<dbReference type="InterPro" id="IPR000524">
    <property type="entry name" value="Tscrpt_reg_HTH_GntR"/>
</dbReference>
<dbReference type="AlphaFoldDB" id="A0A151A1T6"/>
<keyword evidence="3" id="KW-0804">Transcription</keyword>
<dbReference type="InterPro" id="IPR036390">
    <property type="entry name" value="WH_DNA-bd_sf"/>
</dbReference>
<comment type="caution">
    <text evidence="5">The sequence shown here is derived from an EMBL/GenBank/DDBJ whole genome shotgun (WGS) entry which is preliminary data.</text>
</comment>
<evidence type="ECO:0000256" key="3">
    <source>
        <dbReference type="ARBA" id="ARBA00023163"/>
    </source>
</evidence>
<dbReference type="InterPro" id="IPR028978">
    <property type="entry name" value="Chorismate_lyase_/UTRA_dom_sf"/>
</dbReference>
<evidence type="ECO:0000313" key="5">
    <source>
        <dbReference type="EMBL" id="KYH13388.1"/>
    </source>
</evidence>
<keyword evidence="1" id="KW-0805">Transcription regulation</keyword>
<dbReference type="SUPFAM" id="SSF64288">
    <property type="entry name" value="Chorismate lyase-like"/>
    <property type="match status" value="1"/>
</dbReference>
<dbReference type="Pfam" id="PF00392">
    <property type="entry name" value="GntR"/>
    <property type="match status" value="1"/>
</dbReference>
<evidence type="ECO:0000313" key="6">
    <source>
        <dbReference type="Proteomes" id="UP000075418"/>
    </source>
</evidence>
<dbReference type="SMART" id="SM00345">
    <property type="entry name" value="HTH_GNTR"/>
    <property type="match status" value="1"/>
</dbReference>
<sequence length="233" mass="27346">MLKYELVAQYIQQFIKENSFQAGDKLPNVESFKNKYEVSKSTVIKALEELEKNGIIFQTQGSGIYVRGNKRKGYMNLLISHGFKDEIENATVSYKVNKLEELIPSSNVREQLKLREDESVYFLERIIYVNKEILCKEISYFNKDIVLFLNKPIAEGSIFHYLENNLKVKIGFSDIYFQVDKLNEHEANILKLQEDDPCLRYEQIFYTTTGIPFDYSQLVYHYGNAQFYIPAHK</sequence>
<evidence type="ECO:0000259" key="4">
    <source>
        <dbReference type="PROSITE" id="PS50949"/>
    </source>
</evidence>
<proteinExistence type="predicted"/>
<accession>A0A151A1T6</accession>
<evidence type="ECO:0000256" key="1">
    <source>
        <dbReference type="ARBA" id="ARBA00023015"/>
    </source>
</evidence>
<dbReference type="InterPro" id="IPR036388">
    <property type="entry name" value="WH-like_DNA-bd_sf"/>
</dbReference>
<dbReference type="Pfam" id="PF07702">
    <property type="entry name" value="UTRA"/>
    <property type="match status" value="1"/>
</dbReference>
<dbReference type="Gene3D" id="1.10.10.10">
    <property type="entry name" value="Winged helix-like DNA-binding domain superfamily/Winged helix DNA-binding domain"/>
    <property type="match status" value="1"/>
</dbReference>
<name>A0A151A1T6_9STAP</name>
<feature type="domain" description="HTH gntR-type" evidence="4">
    <location>
        <begin position="1"/>
        <end position="69"/>
    </location>
</feature>
<reference evidence="5 6" key="1">
    <citation type="submission" date="2016-02" db="EMBL/GenBank/DDBJ databases">
        <title>Draft genome sequence of hydrocarbon degrading Staphylococcus saprophyticus Strain CNV2, isolated from crude-oil contaminated soil from Noonmati Oil Refinery, Guwahati, Assam, India.</title>
        <authorList>
            <person name="Mukherjee A."/>
            <person name="Chettri B."/>
            <person name="Langpoklakpam J."/>
            <person name="Singh A.K."/>
            <person name="Chattopadhyay D.J."/>
        </authorList>
    </citation>
    <scope>NUCLEOTIDE SEQUENCE [LARGE SCALE GENOMIC DNA]</scope>
    <source>
        <strain evidence="5 6">CNV2</strain>
    </source>
</reference>
<dbReference type="SUPFAM" id="SSF46785">
    <property type="entry name" value="Winged helix' DNA-binding domain"/>
    <property type="match status" value="1"/>
</dbReference>
<dbReference type="GO" id="GO:0003677">
    <property type="term" value="F:DNA binding"/>
    <property type="evidence" value="ECO:0007669"/>
    <property type="project" value="UniProtKB-KW"/>
</dbReference>
<dbReference type="PROSITE" id="PS50949">
    <property type="entry name" value="HTH_GNTR"/>
    <property type="match status" value="1"/>
</dbReference>
<dbReference type="Proteomes" id="UP000075418">
    <property type="component" value="Unassembled WGS sequence"/>
</dbReference>
<dbReference type="GO" id="GO:0045892">
    <property type="term" value="P:negative regulation of DNA-templated transcription"/>
    <property type="evidence" value="ECO:0007669"/>
    <property type="project" value="TreeGrafter"/>
</dbReference>
<dbReference type="PANTHER" id="PTHR44846:SF4">
    <property type="entry name" value="HTH GNTR-TYPE DOMAIN-CONTAINING PROTEIN"/>
    <property type="match status" value="1"/>
</dbReference>
<dbReference type="PANTHER" id="PTHR44846">
    <property type="entry name" value="MANNOSYL-D-GLYCERATE TRANSPORT/METABOLISM SYSTEM REPRESSOR MNGR-RELATED"/>
    <property type="match status" value="1"/>
</dbReference>
<dbReference type="CDD" id="cd07377">
    <property type="entry name" value="WHTH_GntR"/>
    <property type="match status" value="1"/>
</dbReference>
<dbReference type="GO" id="GO:0003700">
    <property type="term" value="F:DNA-binding transcription factor activity"/>
    <property type="evidence" value="ECO:0007669"/>
    <property type="project" value="InterPro"/>
</dbReference>
<dbReference type="EMBL" id="LUGM01000002">
    <property type="protein sequence ID" value="KYH13388.1"/>
    <property type="molecule type" value="Genomic_DNA"/>
</dbReference>
<dbReference type="SMART" id="SM00866">
    <property type="entry name" value="UTRA"/>
    <property type="match status" value="1"/>
</dbReference>